<reference evidence="2 3" key="1">
    <citation type="submission" date="2010-04" db="EMBL/GenBank/DDBJ databases">
        <title>The genome of Herbaspirillum seropedicae SmR1, an endophytic, nitrogen-fixing, plant-growth promoting beta-Proteobacteria.</title>
        <authorList>
            <person name="Pedrosa F.O."/>
            <person name="Monteiro R.A."/>
            <person name="Wassem R."/>
            <person name="Cruz L.M."/>
            <person name="Ayub R.A."/>
            <person name="Colauto N.B."/>
            <person name="Fernandez M.A."/>
            <person name="Fungaro M.H.P."/>
            <person name="Grisard E.C."/>
            <person name="Hungria M."/>
            <person name="Madeira H.M.F."/>
            <person name="Nodari R.O."/>
            <person name="Osaku C.A."/>
            <person name="Petzl-Erler M.L."/>
            <person name="Terenzi H."/>
            <person name="Vieira L.G.E."/>
            <person name="Almeida M.I.M."/>
            <person name="Alves L.R."/>
            <person name="Arantes O.M.N."/>
            <person name="Balsanelli E."/>
            <person name="Barcellos F.G."/>
            <person name="Baura V.A."/>
            <person name="Binde D.R."/>
            <person name="Campo R.J."/>
            <person name="Chubatsu L.S."/>
            <person name="Chueire L.M.O."/>
            <person name="Ciferri R.R."/>
            <person name="Correa L.C."/>
            <person name="da Conceicao Silva J.L."/>
            <person name="Dabul A.N.G."/>
            <person name="Dambros B.P."/>
            <person name="Faoro H."/>
            <person name="Favetti A."/>
            <person name="Friedermann G."/>
            <person name="Furlaneto M.C."/>
            <person name="Gasques L.S."/>
            <person name="Gimenes C.C.T."/>
            <person name="Gioppo N.M.R."/>
            <person name="Glienke-Blanco C."/>
            <person name="Godoy L.P."/>
            <person name="Guerra M.P."/>
            <person name="Karp S."/>
            <person name="Kava-Cordeiro V."/>
            <person name="Margarido V.P."/>
            <person name="Mathioni S.M."/>
            <person name="Menck-Soares M.A."/>
            <person name="Murace N.K."/>
            <person name="Nicolas M.F."/>
            <person name="Oliveira C.E.C."/>
            <person name="Pagnan N.A.B."/>
            <person name="Pamphile J.A."/>
            <person name="Patussi E.V."/>
            <person name="Pereira L.F.P."/>
            <person name="Pereira-Ferrari L."/>
            <person name="Pinto F.G.S."/>
            <person name="Precoma C."/>
            <person name="Prioli A.J."/>
            <person name="Prioli S.M.A.P."/>
            <person name="Raittz R.T."/>
            <person name="Ramos H.J.O."/>
            <person name="Ribeiro E.M.S.F."/>
            <person name="Rigo L.U."/>
            <person name="Rocha C.L.M.S.C."/>
            <person name="Rocha S.N."/>
            <person name="Santos K."/>
            <person name="Satori D."/>
            <person name="Silva A.G."/>
            <person name="Simao R.C.G."/>
            <person name="Soares M.A.M."/>
            <person name="Souza E.M."/>
            <person name="Steffens M.B.R."/>
            <person name="Steindel M."/>
            <person name="Tadra-Sfeir M.Z."/>
            <person name="Takahashi E.K."/>
            <person name="Torres R.A."/>
            <person name="Valle J.S."/>
            <person name="Vernal J.I."/>
            <person name="Vilas-Boas L.A."/>
            <person name="Watanabe M.A.E."/>
            <person name="Weiss V.A."/>
            <person name="Yates M.A."/>
            <person name="Souza E.M."/>
        </authorList>
    </citation>
    <scope>NUCLEOTIDE SEQUENCE [LARGE SCALE GENOMIC DNA]</scope>
    <source>
        <strain evidence="2 3">SmR1</strain>
    </source>
</reference>
<dbReference type="EMBL" id="CP002039">
    <property type="protein sequence ID" value="ADJ63884.1"/>
    <property type="molecule type" value="Genomic_DNA"/>
</dbReference>
<name>D8IVE5_HERSS</name>
<dbReference type="AlphaFoldDB" id="D8IVE5"/>
<dbReference type="KEGG" id="hse:Hsero_2385"/>
<proteinExistence type="predicted"/>
<evidence type="ECO:0000313" key="3">
    <source>
        <dbReference type="Proteomes" id="UP000000329"/>
    </source>
</evidence>
<organism evidence="2 3">
    <name type="scientific">Herbaspirillum seropedicae (strain SmR1)</name>
    <dbReference type="NCBI Taxonomy" id="757424"/>
    <lineage>
        <taxon>Bacteria</taxon>
        <taxon>Pseudomonadati</taxon>
        <taxon>Pseudomonadota</taxon>
        <taxon>Betaproteobacteria</taxon>
        <taxon>Burkholderiales</taxon>
        <taxon>Oxalobacteraceae</taxon>
        <taxon>Herbaspirillum</taxon>
    </lineage>
</organism>
<feature type="region of interest" description="Disordered" evidence="1">
    <location>
        <begin position="67"/>
        <end position="87"/>
    </location>
</feature>
<protein>
    <submittedName>
        <fullName evidence="2">Uncharacterized protein</fullName>
    </submittedName>
</protein>
<dbReference type="HOGENOM" id="CLU_2479077_0_0_4"/>
<keyword evidence="3" id="KW-1185">Reference proteome</keyword>
<gene>
    <name evidence="2" type="ordered locus">Hsero_2385</name>
</gene>
<accession>D8IVE5</accession>
<sequence length="87" mass="9954">MFQPADRSCRGRRCPACSALCNTDFLTYVISASPCCSIIFNQSLLPVRLVRSERWEKIHWHACIRRTPESGSPPSQQGRACSLWQER</sequence>
<evidence type="ECO:0000313" key="2">
    <source>
        <dbReference type="EMBL" id="ADJ63884.1"/>
    </source>
</evidence>
<dbReference type="Proteomes" id="UP000000329">
    <property type="component" value="Chromosome"/>
</dbReference>
<dbReference type="STRING" id="757424.Hsero_2385"/>
<feature type="compositionally biased region" description="Polar residues" evidence="1">
    <location>
        <begin position="69"/>
        <end position="79"/>
    </location>
</feature>
<evidence type="ECO:0000256" key="1">
    <source>
        <dbReference type="SAM" id="MobiDB-lite"/>
    </source>
</evidence>